<evidence type="ECO:0000259" key="2">
    <source>
        <dbReference type="PROSITE" id="PS50937"/>
    </source>
</evidence>
<gene>
    <name evidence="3" type="ORF">IAG43_05455</name>
</gene>
<dbReference type="InterPro" id="IPR000551">
    <property type="entry name" value="MerR-type_HTH_dom"/>
</dbReference>
<protein>
    <submittedName>
        <fullName evidence="3">MerR family transcriptional regulator</fullName>
    </submittedName>
</protein>
<dbReference type="SUPFAM" id="SSF46955">
    <property type="entry name" value="Putative DNA-binding domain"/>
    <property type="match status" value="1"/>
</dbReference>
<name>A0A7H0HPH0_9ACTN</name>
<dbReference type="InterPro" id="IPR047057">
    <property type="entry name" value="MerR_fam"/>
</dbReference>
<dbReference type="EMBL" id="CP060825">
    <property type="protein sequence ID" value="QNP62436.1"/>
    <property type="molecule type" value="Genomic_DNA"/>
</dbReference>
<dbReference type="KEGG" id="sgj:IAG43_05455"/>
<dbReference type="Proteomes" id="UP000516230">
    <property type="component" value="Chromosome"/>
</dbReference>
<keyword evidence="1" id="KW-0238">DNA-binding</keyword>
<evidence type="ECO:0000313" key="3">
    <source>
        <dbReference type="EMBL" id="QNP62436.1"/>
    </source>
</evidence>
<organism evidence="3 4">
    <name type="scientific">Streptomyces genisteinicus</name>
    <dbReference type="NCBI Taxonomy" id="2768068"/>
    <lineage>
        <taxon>Bacteria</taxon>
        <taxon>Bacillati</taxon>
        <taxon>Actinomycetota</taxon>
        <taxon>Actinomycetes</taxon>
        <taxon>Kitasatosporales</taxon>
        <taxon>Streptomycetaceae</taxon>
        <taxon>Streptomyces</taxon>
    </lineage>
</organism>
<dbReference type="PRINTS" id="PR00040">
    <property type="entry name" value="HTHMERR"/>
</dbReference>
<feature type="domain" description="HTH merR-type" evidence="2">
    <location>
        <begin position="1"/>
        <end position="70"/>
    </location>
</feature>
<dbReference type="RefSeq" id="WP_187739623.1">
    <property type="nucleotide sequence ID" value="NZ_CP060825.1"/>
</dbReference>
<dbReference type="PANTHER" id="PTHR30204">
    <property type="entry name" value="REDOX-CYCLING DRUG-SENSING TRANSCRIPTIONAL ACTIVATOR SOXR"/>
    <property type="match status" value="1"/>
</dbReference>
<evidence type="ECO:0000256" key="1">
    <source>
        <dbReference type="ARBA" id="ARBA00023125"/>
    </source>
</evidence>
<dbReference type="SMART" id="SM00422">
    <property type="entry name" value="HTH_MERR"/>
    <property type="match status" value="1"/>
</dbReference>
<dbReference type="GO" id="GO:0003677">
    <property type="term" value="F:DNA binding"/>
    <property type="evidence" value="ECO:0007669"/>
    <property type="project" value="UniProtKB-KW"/>
</dbReference>
<dbReference type="AlphaFoldDB" id="A0A7H0HPH0"/>
<proteinExistence type="predicted"/>
<reference evidence="3 4" key="1">
    <citation type="submission" date="2020-08" db="EMBL/GenBank/DDBJ databases">
        <title>A novel species.</title>
        <authorList>
            <person name="Gao J."/>
        </authorList>
    </citation>
    <scope>NUCLEOTIDE SEQUENCE [LARGE SCALE GENOMIC DNA]</scope>
    <source>
        <strain evidence="3 4">CRPJ-33</strain>
    </source>
</reference>
<dbReference type="InterPro" id="IPR009061">
    <property type="entry name" value="DNA-bd_dom_put_sf"/>
</dbReference>
<sequence>MRIGELSRRTGVPVPTVKYYVREGLLPAGELTSPNQARYGELHERRLRLIRALIDVGGLSVAAVRDVVAAVDDGSRSVHKVLGEATDPLVPRHPEGPDDEALAGARERVAALVAEQGWRVDAEHPSAVALAETLAALERAGHGAFAEVLGEYAAAADRVAEADFDHVGRRVELEDLVESVVVGTVLGDALLAALRRMAQVHRSSRLYDDTRD</sequence>
<keyword evidence="4" id="KW-1185">Reference proteome</keyword>
<evidence type="ECO:0000313" key="4">
    <source>
        <dbReference type="Proteomes" id="UP000516230"/>
    </source>
</evidence>
<dbReference type="GO" id="GO:0003700">
    <property type="term" value="F:DNA-binding transcription factor activity"/>
    <property type="evidence" value="ECO:0007669"/>
    <property type="project" value="InterPro"/>
</dbReference>
<accession>A0A7H0HPH0</accession>
<dbReference type="Gene3D" id="1.10.1660.10">
    <property type="match status" value="1"/>
</dbReference>
<dbReference type="PROSITE" id="PS50937">
    <property type="entry name" value="HTH_MERR_2"/>
    <property type="match status" value="1"/>
</dbReference>
<dbReference type="PANTHER" id="PTHR30204:SF98">
    <property type="entry name" value="HTH-TYPE TRANSCRIPTIONAL REGULATOR ADHR"/>
    <property type="match status" value="1"/>
</dbReference>
<dbReference type="Pfam" id="PF13411">
    <property type="entry name" value="MerR_1"/>
    <property type="match status" value="1"/>
</dbReference>